<evidence type="ECO:0000313" key="2">
    <source>
        <dbReference type="Proteomes" id="UP001066276"/>
    </source>
</evidence>
<accession>A0AAV7SKE4</accession>
<protein>
    <submittedName>
        <fullName evidence="1">Uncharacterized protein</fullName>
    </submittedName>
</protein>
<comment type="caution">
    <text evidence="1">The sequence shown here is derived from an EMBL/GenBank/DDBJ whole genome shotgun (WGS) entry which is preliminary data.</text>
</comment>
<sequence length="112" mass="11811">MRRVRKQEDDTALTCLVMVRSGSRMKPRLRAWSEGVGAVPRAVGHEESSQAVGLDAGGVLGEGKYQLSVVGVGGDVDVVFAYDVGEGAHVDIEESRAERGALWDAADDLGGV</sequence>
<gene>
    <name evidence="1" type="ORF">NDU88_004998</name>
</gene>
<keyword evidence="2" id="KW-1185">Reference proteome</keyword>
<dbReference type="EMBL" id="JANPWB010000008">
    <property type="protein sequence ID" value="KAJ1164562.1"/>
    <property type="molecule type" value="Genomic_DNA"/>
</dbReference>
<name>A0AAV7SKE4_PLEWA</name>
<evidence type="ECO:0000313" key="1">
    <source>
        <dbReference type="EMBL" id="KAJ1164562.1"/>
    </source>
</evidence>
<proteinExistence type="predicted"/>
<reference evidence="1" key="1">
    <citation type="journal article" date="2022" name="bioRxiv">
        <title>Sequencing and chromosome-scale assembly of the giantPleurodeles waltlgenome.</title>
        <authorList>
            <person name="Brown T."/>
            <person name="Elewa A."/>
            <person name="Iarovenko S."/>
            <person name="Subramanian E."/>
            <person name="Araus A.J."/>
            <person name="Petzold A."/>
            <person name="Susuki M."/>
            <person name="Suzuki K.-i.T."/>
            <person name="Hayashi T."/>
            <person name="Toyoda A."/>
            <person name="Oliveira C."/>
            <person name="Osipova E."/>
            <person name="Leigh N.D."/>
            <person name="Simon A."/>
            <person name="Yun M.H."/>
        </authorList>
    </citation>
    <scope>NUCLEOTIDE SEQUENCE</scope>
    <source>
        <strain evidence="1">20211129_DDA</strain>
        <tissue evidence="1">Liver</tissue>
    </source>
</reference>
<dbReference type="Proteomes" id="UP001066276">
    <property type="component" value="Chromosome 4_2"/>
</dbReference>
<organism evidence="1 2">
    <name type="scientific">Pleurodeles waltl</name>
    <name type="common">Iberian ribbed newt</name>
    <dbReference type="NCBI Taxonomy" id="8319"/>
    <lineage>
        <taxon>Eukaryota</taxon>
        <taxon>Metazoa</taxon>
        <taxon>Chordata</taxon>
        <taxon>Craniata</taxon>
        <taxon>Vertebrata</taxon>
        <taxon>Euteleostomi</taxon>
        <taxon>Amphibia</taxon>
        <taxon>Batrachia</taxon>
        <taxon>Caudata</taxon>
        <taxon>Salamandroidea</taxon>
        <taxon>Salamandridae</taxon>
        <taxon>Pleurodelinae</taxon>
        <taxon>Pleurodeles</taxon>
    </lineage>
</organism>
<dbReference type="AlphaFoldDB" id="A0AAV7SKE4"/>